<evidence type="ECO:0000256" key="3">
    <source>
        <dbReference type="ARBA" id="ARBA00023163"/>
    </source>
</evidence>
<dbReference type="InterPro" id="IPR036390">
    <property type="entry name" value="WH_DNA-bd_sf"/>
</dbReference>
<dbReference type="InterPro" id="IPR039422">
    <property type="entry name" value="MarR/SlyA-like"/>
</dbReference>
<dbReference type="GO" id="GO:0003677">
    <property type="term" value="F:DNA binding"/>
    <property type="evidence" value="ECO:0007669"/>
    <property type="project" value="UniProtKB-KW"/>
</dbReference>
<comment type="caution">
    <text evidence="5">The sequence shown here is derived from an EMBL/GenBank/DDBJ whole genome shotgun (WGS) entry which is preliminary data.</text>
</comment>
<evidence type="ECO:0000259" key="4">
    <source>
        <dbReference type="PROSITE" id="PS50995"/>
    </source>
</evidence>
<keyword evidence="2" id="KW-0238">DNA-binding</keyword>
<keyword evidence="1" id="KW-0805">Transcription regulation</keyword>
<dbReference type="GO" id="GO:0006950">
    <property type="term" value="P:response to stress"/>
    <property type="evidence" value="ECO:0007669"/>
    <property type="project" value="TreeGrafter"/>
</dbReference>
<name>A0A9W6HR32_9MICO</name>
<reference evidence="5" key="1">
    <citation type="journal article" date="2014" name="Int. J. Syst. Evol. Microbiol.">
        <title>Complete genome sequence of Corynebacterium casei LMG S-19264T (=DSM 44701T), isolated from a smear-ripened cheese.</title>
        <authorList>
            <consortium name="US DOE Joint Genome Institute (JGI-PGF)"/>
            <person name="Walter F."/>
            <person name="Albersmeier A."/>
            <person name="Kalinowski J."/>
            <person name="Ruckert C."/>
        </authorList>
    </citation>
    <scope>NUCLEOTIDE SEQUENCE</scope>
    <source>
        <strain evidence="5">VKM Ac-1958</strain>
    </source>
</reference>
<dbReference type="PANTHER" id="PTHR33164:SF57">
    <property type="entry name" value="MARR-FAMILY TRANSCRIPTIONAL REGULATOR"/>
    <property type="match status" value="1"/>
</dbReference>
<dbReference type="PROSITE" id="PS50995">
    <property type="entry name" value="HTH_MARR_2"/>
    <property type="match status" value="1"/>
</dbReference>
<dbReference type="PROSITE" id="PS01117">
    <property type="entry name" value="HTH_MARR_1"/>
    <property type="match status" value="1"/>
</dbReference>
<organism evidence="5 6">
    <name type="scientific">Microbacterium keratanolyticum</name>
    <dbReference type="NCBI Taxonomy" id="67574"/>
    <lineage>
        <taxon>Bacteria</taxon>
        <taxon>Bacillati</taxon>
        <taxon>Actinomycetota</taxon>
        <taxon>Actinomycetes</taxon>
        <taxon>Micrococcales</taxon>
        <taxon>Microbacteriaceae</taxon>
        <taxon>Microbacterium</taxon>
    </lineage>
</organism>
<dbReference type="InterPro" id="IPR023187">
    <property type="entry name" value="Tscrpt_reg_MarR-type_CS"/>
</dbReference>
<dbReference type="InterPro" id="IPR011991">
    <property type="entry name" value="ArsR-like_HTH"/>
</dbReference>
<sequence length="151" mass="16852">MSTVDDADRVDLDEVVTEFQGHMSLMFTRARSLWRESAAMVHPDLQPSGYKLLTHIARVGSSNAHQLSECFEMDKSAISRQVRMLEDAGLIESRPDESDGRLRVLTATAAARDLLATVRNHHSNRIRTAISGLTPDEMRVASMVFSRLAEI</sequence>
<dbReference type="AlphaFoldDB" id="A0A9W6HR32"/>
<dbReference type="PRINTS" id="PR00598">
    <property type="entry name" value="HTHMARR"/>
</dbReference>
<protein>
    <recommendedName>
        <fullName evidence="4">HTH marR-type domain-containing protein</fullName>
    </recommendedName>
</protein>
<dbReference type="Proteomes" id="UP001142325">
    <property type="component" value="Unassembled WGS sequence"/>
</dbReference>
<dbReference type="SUPFAM" id="SSF46785">
    <property type="entry name" value="Winged helix' DNA-binding domain"/>
    <property type="match status" value="1"/>
</dbReference>
<feature type="domain" description="HTH marR-type" evidence="4">
    <location>
        <begin position="16"/>
        <end position="150"/>
    </location>
</feature>
<dbReference type="SMART" id="SM00347">
    <property type="entry name" value="HTH_MARR"/>
    <property type="match status" value="1"/>
</dbReference>
<dbReference type="EMBL" id="BSET01000001">
    <property type="protein sequence ID" value="GLK01331.1"/>
    <property type="molecule type" value="Genomic_DNA"/>
</dbReference>
<evidence type="ECO:0000313" key="5">
    <source>
        <dbReference type="EMBL" id="GLK01331.1"/>
    </source>
</evidence>
<keyword evidence="6" id="KW-1185">Reference proteome</keyword>
<dbReference type="InterPro" id="IPR000835">
    <property type="entry name" value="HTH_MarR-typ"/>
</dbReference>
<dbReference type="Pfam" id="PF12802">
    <property type="entry name" value="MarR_2"/>
    <property type="match status" value="1"/>
</dbReference>
<dbReference type="RefSeq" id="WP_204938981.1">
    <property type="nucleotide sequence ID" value="NZ_BAAAUM010000001.1"/>
</dbReference>
<dbReference type="GO" id="GO:0003700">
    <property type="term" value="F:DNA-binding transcription factor activity"/>
    <property type="evidence" value="ECO:0007669"/>
    <property type="project" value="InterPro"/>
</dbReference>
<evidence type="ECO:0000313" key="6">
    <source>
        <dbReference type="Proteomes" id="UP001142325"/>
    </source>
</evidence>
<evidence type="ECO:0000256" key="1">
    <source>
        <dbReference type="ARBA" id="ARBA00023015"/>
    </source>
</evidence>
<dbReference type="InterPro" id="IPR036388">
    <property type="entry name" value="WH-like_DNA-bd_sf"/>
</dbReference>
<dbReference type="PANTHER" id="PTHR33164">
    <property type="entry name" value="TRANSCRIPTIONAL REGULATOR, MARR FAMILY"/>
    <property type="match status" value="1"/>
</dbReference>
<gene>
    <name evidence="5" type="ORF">GCM10017596_10460</name>
</gene>
<accession>A0A9W6HR32</accession>
<reference evidence="5" key="2">
    <citation type="submission" date="2023-01" db="EMBL/GenBank/DDBJ databases">
        <authorList>
            <person name="Sun Q."/>
            <person name="Evtushenko L."/>
        </authorList>
    </citation>
    <scope>NUCLEOTIDE SEQUENCE</scope>
    <source>
        <strain evidence="5">VKM Ac-1958</strain>
    </source>
</reference>
<keyword evidence="3" id="KW-0804">Transcription</keyword>
<dbReference type="CDD" id="cd00090">
    <property type="entry name" value="HTH_ARSR"/>
    <property type="match status" value="1"/>
</dbReference>
<proteinExistence type="predicted"/>
<evidence type="ECO:0000256" key="2">
    <source>
        <dbReference type="ARBA" id="ARBA00023125"/>
    </source>
</evidence>
<dbReference type="Gene3D" id="1.10.10.10">
    <property type="entry name" value="Winged helix-like DNA-binding domain superfamily/Winged helix DNA-binding domain"/>
    <property type="match status" value="1"/>
</dbReference>